<evidence type="ECO:0000256" key="1">
    <source>
        <dbReference type="SAM" id="Coils"/>
    </source>
</evidence>
<dbReference type="PANTHER" id="PTHR19327">
    <property type="entry name" value="GOLGIN"/>
    <property type="match status" value="1"/>
</dbReference>
<dbReference type="PANTHER" id="PTHR19327:SF0">
    <property type="entry name" value="GOLGIN SUBFAMILY A MEMBER 4"/>
    <property type="match status" value="1"/>
</dbReference>
<keyword evidence="4" id="KW-1185">Reference proteome</keyword>
<dbReference type="Proteomes" id="UP001303046">
    <property type="component" value="Unassembled WGS sequence"/>
</dbReference>
<keyword evidence="1" id="KW-0175">Coiled coil</keyword>
<feature type="coiled-coil region" evidence="1">
    <location>
        <begin position="187"/>
        <end position="214"/>
    </location>
</feature>
<name>A0ABR1D6S2_NECAM</name>
<dbReference type="Gene3D" id="1.10.287.1490">
    <property type="match status" value="1"/>
</dbReference>
<comment type="caution">
    <text evidence="3">The sequence shown here is derived from an EMBL/GenBank/DDBJ whole genome shotgun (WGS) entry which is preliminary data.</text>
</comment>
<dbReference type="EMBL" id="JAVFWL010000003">
    <property type="protein sequence ID" value="KAK6746224.1"/>
    <property type="molecule type" value="Genomic_DNA"/>
</dbReference>
<evidence type="ECO:0000313" key="4">
    <source>
        <dbReference type="Proteomes" id="UP001303046"/>
    </source>
</evidence>
<protein>
    <recommendedName>
        <fullName evidence="5">CLIP1 zinc knuckle domain-containing protein</fullName>
    </recommendedName>
</protein>
<sequence>MYKVLARIIPGSTSPILRRNYQRRASLHLHVSWWILETSKITAVYGLRLRPDKCKQTLFSLTRNLRIVRANSQRSAVLQMLHNHLTPLPPLKRLEIDSCMSRTSYEVDNFNDENLATFEIPLNEIETEKDELTGELTSSSKERGFLEEIKAKLEQTLQRRADKSSSGKEKMNSMDAITTNGSACLGCVGRDADVKRLQQEVESLKREIERITFESTELSTSLEDMEAVIYEKDEAIKSLELSLSIEQEARSSLDADLREKTSECLTLIESLEKMSSGSKEKQESHKLFVEKLHLQLDEKDKEIEKNRQEIAKLSGARTAAEEINASLQETATSLSEQLKNIGAEKDEILDAKNRVEQEMSELKKKLDDISQQLEESMNNICAASASNEEISQLKDDAEKLRRKIHEMESDHQRKVADLTAMQESQSQFVEILTKKVEDSKREKMDWGAERASLLSEIKTLKEEKSTVSEEAEHQTLMSQAQIDELTYQIADLTNVKEDQCQLIDSLTKNLEQLESEKSDWIKERDRITSQIEELKHGKESAENQQHSSEETVTNLTNEIEERKAAMENQIQMIDMLSKQLEQIQDEKSAWAADRERLTSQIEQLKEEKKSVEITVDKLQQTTDVRTVELEKQLNSLKEQKENADRVIETLFTEVEQLQEERRAWMEEKASTTSRIEQMEEAATSRNRAIEEERRDHNERVDELTKRNSDLSEELKEACDSIVALQSKISSLETAMNNLKQSHVDELKRIKAQREEENERRTANTEQQYDQIRNDFEEAMRKVQQLTEEKAVADSEMVRLREVLAEKQNELVSLRIKDANANAFYDDAKRKIEILEKELQRKKSTTELIPSLRKELKKAAIIESDEEADYVPNVSTPSSSPRSPNSSENEHWHCDNCNTVTDHSTENCPHVVRVKENQQENRLTNSDEYCEFCSEYGHDTFACQSYKLRHKEQFHISGS</sequence>
<feature type="coiled-coil region" evidence="1">
    <location>
        <begin position="289"/>
        <end position="417"/>
    </location>
</feature>
<feature type="region of interest" description="Disordered" evidence="2">
    <location>
        <begin position="869"/>
        <end position="889"/>
    </location>
</feature>
<evidence type="ECO:0008006" key="5">
    <source>
        <dbReference type="Google" id="ProtNLM"/>
    </source>
</evidence>
<feature type="coiled-coil region" evidence="1">
    <location>
        <begin position="496"/>
        <end position="844"/>
    </location>
</feature>
<evidence type="ECO:0000256" key="2">
    <source>
        <dbReference type="SAM" id="MobiDB-lite"/>
    </source>
</evidence>
<accession>A0ABR1D6S2</accession>
<gene>
    <name evidence="3" type="primary">Necator_chrIII.g13146</name>
    <name evidence="3" type="ORF">RB195_012379</name>
</gene>
<evidence type="ECO:0000313" key="3">
    <source>
        <dbReference type="EMBL" id="KAK6746224.1"/>
    </source>
</evidence>
<feature type="compositionally biased region" description="Low complexity" evidence="2">
    <location>
        <begin position="870"/>
        <end position="886"/>
    </location>
</feature>
<organism evidence="3 4">
    <name type="scientific">Necator americanus</name>
    <name type="common">Human hookworm</name>
    <dbReference type="NCBI Taxonomy" id="51031"/>
    <lineage>
        <taxon>Eukaryota</taxon>
        <taxon>Metazoa</taxon>
        <taxon>Ecdysozoa</taxon>
        <taxon>Nematoda</taxon>
        <taxon>Chromadorea</taxon>
        <taxon>Rhabditida</taxon>
        <taxon>Rhabditina</taxon>
        <taxon>Rhabditomorpha</taxon>
        <taxon>Strongyloidea</taxon>
        <taxon>Ancylostomatidae</taxon>
        <taxon>Bunostominae</taxon>
        <taxon>Necator</taxon>
    </lineage>
</organism>
<reference evidence="3 4" key="1">
    <citation type="submission" date="2023-08" db="EMBL/GenBank/DDBJ databases">
        <title>A Necator americanus chromosomal reference genome.</title>
        <authorList>
            <person name="Ilik V."/>
            <person name="Petrzelkova K.J."/>
            <person name="Pardy F."/>
            <person name="Fuh T."/>
            <person name="Niatou-Singa F.S."/>
            <person name="Gouil Q."/>
            <person name="Baker L."/>
            <person name="Ritchie M.E."/>
            <person name="Jex A.R."/>
            <person name="Gazzola D."/>
            <person name="Li H."/>
            <person name="Toshio Fujiwara R."/>
            <person name="Zhan B."/>
            <person name="Aroian R.V."/>
            <person name="Pafco B."/>
            <person name="Schwarz E.M."/>
        </authorList>
    </citation>
    <scope>NUCLEOTIDE SEQUENCE [LARGE SCALE GENOMIC DNA]</scope>
    <source>
        <strain evidence="3 4">Aroian</strain>
        <tissue evidence="3">Whole animal</tissue>
    </source>
</reference>
<proteinExistence type="predicted"/>